<dbReference type="Proteomes" id="UP000250369">
    <property type="component" value="Unassembled WGS sequence"/>
</dbReference>
<dbReference type="GO" id="GO:0016787">
    <property type="term" value="F:hydrolase activity"/>
    <property type="evidence" value="ECO:0007669"/>
    <property type="project" value="UniProtKB-KW"/>
</dbReference>
<dbReference type="AlphaFoldDB" id="A0A329MVY2"/>
<accession>A0A329MVY2</accession>
<comment type="cofactor">
    <cofactor evidence="1">
        <name>Mg(2+)</name>
        <dbReference type="ChEBI" id="CHEBI:18420"/>
    </cofactor>
</comment>
<dbReference type="InterPro" id="IPR023198">
    <property type="entry name" value="PGP-like_dom2"/>
</dbReference>
<evidence type="ECO:0000256" key="1">
    <source>
        <dbReference type="ARBA" id="ARBA00001946"/>
    </source>
</evidence>
<dbReference type="SFLD" id="SFLDG01129">
    <property type="entry name" value="C1.5:_HAD__Beta-PGM__Phosphata"/>
    <property type="match status" value="1"/>
</dbReference>
<dbReference type="SUPFAM" id="SSF56784">
    <property type="entry name" value="HAD-like"/>
    <property type="match status" value="1"/>
</dbReference>
<dbReference type="InterPro" id="IPR023214">
    <property type="entry name" value="HAD_sf"/>
</dbReference>
<dbReference type="Gene3D" id="1.10.150.240">
    <property type="entry name" value="Putative phosphatase, domain 2"/>
    <property type="match status" value="1"/>
</dbReference>
<dbReference type="NCBIfam" id="TIGR01549">
    <property type="entry name" value="HAD-SF-IA-v1"/>
    <property type="match status" value="1"/>
</dbReference>
<evidence type="ECO:0000256" key="3">
    <source>
        <dbReference type="ARBA" id="ARBA00022842"/>
    </source>
</evidence>
<keyword evidence="2 4" id="KW-0378">Hydrolase</keyword>
<dbReference type="InterPro" id="IPR036412">
    <property type="entry name" value="HAD-like_sf"/>
</dbReference>
<keyword evidence="5" id="KW-1185">Reference proteome</keyword>
<proteinExistence type="predicted"/>
<dbReference type="InterPro" id="IPR051400">
    <property type="entry name" value="HAD-like_hydrolase"/>
</dbReference>
<dbReference type="EMBL" id="QMFB01000001">
    <property type="protein sequence ID" value="RAV23016.1"/>
    <property type="molecule type" value="Genomic_DNA"/>
</dbReference>
<dbReference type="PANTHER" id="PTHR46470">
    <property type="entry name" value="N-ACYLNEURAMINATE-9-PHOSPHATASE"/>
    <property type="match status" value="1"/>
</dbReference>
<name>A0A329MVY2_9BACL</name>
<evidence type="ECO:0000313" key="4">
    <source>
        <dbReference type="EMBL" id="RAV23016.1"/>
    </source>
</evidence>
<comment type="caution">
    <text evidence="4">The sequence shown here is derived from an EMBL/GenBank/DDBJ whole genome shotgun (WGS) entry which is preliminary data.</text>
</comment>
<sequence length="257" mass="29119">MSWNIPLNGIQVIHEGMISRAQRMGRTFILKKAVFFDLFETLISEYDDGKRKAPRSTHFVERLGIEAKRFENEWRKRQEKRMDGTYADFPSVLRDIFNELGHAVSEETIEKLHQERILSKSKPFKTIDHRILSMLEQIKRLELKIGLISNCTPEEVMGWQSSALVAYFDDAVFSFDVKAAKPDPTIYRIACDRIGVAPSDAFFVGDGGSNELNGASEAGMSAYHATWFIPEIRNLTITGYAKLAEPSDLIGIINGVK</sequence>
<dbReference type="Pfam" id="PF00702">
    <property type="entry name" value="Hydrolase"/>
    <property type="match status" value="1"/>
</dbReference>
<organism evidence="4 5">
    <name type="scientific">Paenibacillus contaminans</name>
    <dbReference type="NCBI Taxonomy" id="450362"/>
    <lineage>
        <taxon>Bacteria</taxon>
        <taxon>Bacillati</taxon>
        <taxon>Bacillota</taxon>
        <taxon>Bacilli</taxon>
        <taxon>Bacillales</taxon>
        <taxon>Paenibacillaceae</taxon>
        <taxon>Paenibacillus</taxon>
    </lineage>
</organism>
<dbReference type="GO" id="GO:0044281">
    <property type="term" value="P:small molecule metabolic process"/>
    <property type="evidence" value="ECO:0007669"/>
    <property type="project" value="UniProtKB-ARBA"/>
</dbReference>
<dbReference type="SFLD" id="SFLDS00003">
    <property type="entry name" value="Haloacid_Dehalogenase"/>
    <property type="match status" value="1"/>
</dbReference>
<gene>
    <name evidence="4" type="ORF">DQG23_02110</name>
</gene>
<protein>
    <submittedName>
        <fullName evidence="4">HAD family hydrolase</fullName>
    </submittedName>
</protein>
<evidence type="ECO:0000256" key="2">
    <source>
        <dbReference type="ARBA" id="ARBA00022801"/>
    </source>
</evidence>
<dbReference type="InterPro" id="IPR006439">
    <property type="entry name" value="HAD-SF_hydro_IA"/>
</dbReference>
<dbReference type="PRINTS" id="PR00413">
    <property type="entry name" value="HADHALOGNASE"/>
</dbReference>
<dbReference type="Gene3D" id="3.40.50.1000">
    <property type="entry name" value="HAD superfamily/HAD-like"/>
    <property type="match status" value="1"/>
</dbReference>
<evidence type="ECO:0000313" key="5">
    <source>
        <dbReference type="Proteomes" id="UP000250369"/>
    </source>
</evidence>
<keyword evidence="3" id="KW-0460">Magnesium</keyword>
<reference evidence="4 5" key="1">
    <citation type="journal article" date="2009" name="Int. J. Syst. Evol. Microbiol.">
        <title>Paenibacillus contaminans sp. nov., isolated from a contaminated laboratory plate.</title>
        <authorList>
            <person name="Chou J.H."/>
            <person name="Lee J.H."/>
            <person name="Lin M.C."/>
            <person name="Chang P.S."/>
            <person name="Arun A.B."/>
            <person name="Young C.C."/>
            <person name="Chen W.M."/>
        </authorList>
    </citation>
    <scope>NUCLEOTIDE SEQUENCE [LARGE SCALE GENOMIC DNA]</scope>
    <source>
        <strain evidence="4 5">CKOBP-6</strain>
    </source>
</reference>